<accession>A0AC34F8E5</accession>
<organism evidence="1 2">
    <name type="scientific">Panagrolaimus sp. ES5</name>
    <dbReference type="NCBI Taxonomy" id="591445"/>
    <lineage>
        <taxon>Eukaryota</taxon>
        <taxon>Metazoa</taxon>
        <taxon>Ecdysozoa</taxon>
        <taxon>Nematoda</taxon>
        <taxon>Chromadorea</taxon>
        <taxon>Rhabditida</taxon>
        <taxon>Tylenchina</taxon>
        <taxon>Panagrolaimomorpha</taxon>
        <taxon>Panagrolaimoidea</taxon>
        <taxon>Panagrolaimidae</taxon>
        <taxon>Panagrolaimus</taxon>
    </lineage>
</organism>
<evidence type="ECO:0000313" key="2">
    <source>
        <dbReference type="WBParaSite" id="ES5_v2.g13514.t1"/>
    </source>
</evidence>
<proteinExistence type="predicted"/>
<name>A0AC34F8E5_9BILA</name>
<sequence>MKDLLKNGNIEIWDITLTNLAINAVSKEIVKLGGKIDKNEEKIINELRETRNEIHHGQSELSDDEFAKYWQRLEDILITFGDYVEEINIFKEHLSEIGQTKFVEINPKTKFIQLKDNANKLFKEEKY</sequence>
<dbReference type="Proteomes" id="UP000887579">
    <property type="component" value="Unplaced"/>
</dbReference>
<protein>
    <submittedName>
        <fullName evidence="2">DZIP3-like HEPN domain-containing protein</fullName>
    </submittedName>
</protein>
<dbReference type="WBParaSite" id="ES5_v2.g13514.t1">
    <property type="protein sequence ID" value="ES5_v2.g13514.t1"/>
    <property type="gene ID" value="ES5_v2.g13514"/>
</dbReference>
<reference evidence="2" key="1">
    <citation type="submission" date="2022-11" db="UniProtKB">
        <authorList>
            <consortium name="WormBaseParasite"/>
        </authorList>
    </citation>
    <scope>IDENTIFICATION</scope>
</reference>
<evidence type="ECO:0000313" key="1">
    <source>
        <dbReference type="Proteomes" id="UP000887579"/>
    </source>
</evidence>